<evidence type="ECO:0000256" key="3">
    <source>
        <dbReference type="ARBA" id="ARBA00012027"/>
    </source>
</evidence>
<dbReference type="PANTHER" id="PTHR43856">
    <property type="entry name" value="CARDIOLIPIN HYDROLASE"/>
    <property type="match status" value="1"/>
</dbReference>
<dbReference type="PANTHER" id="PTHR43856:SF1">
    <property type="entry name" value="MITOCHONDRIAL CARDIOLIPIN HYDROLASE"/>
    <property type="match status" value="1"/>
</dbReference>
<evidence type="ECO:0000256" key="4">
    <source>
        <dbReference type="ARBA" id="ARBA00022801"/>
    </source>
</evidence>
<dbReference type="SUPFAM" id="SSF56024">
    <property type="entry name" value="Phospholipase D/nuclease"/>
    <property type="match status" value="2"/>
</dbReference>
<keyword evidence="4" id="KW-0378">Hydrolase</keyword>
<feature type="domain" description="PLD phosphodiesterase" evidence="7">
    <location>
        <begin position="180"/>
        <end position="212"/>
    </location>
</feature>
<sequence>MWRCLGGAVRGTGRRGMARRVRFSTRVVRSVGTRRALVGAVVATLAVGVLVQRGPDAGSPGATSAVQPAARKVGSYTPVTGAIFNRPIGSRWQQYAIFRHVNRTIDSTPSGATIRMAVYSFSHAATADRLVKAYKRGVKVQAIFNDHKSYGPERRLVRVLGSKTSKGSFAKFCSDSCRGYKGNMHQKVFLFSKAGSAQNVVMVGSNNMTANNAVNQWSDIYTSAGDPALYWTYAGVFDQMKQDVIQSQQFITARINSYQTDFYPNPSVVSQETDPVWNDLSQISCGVPAPGYGVSVTDPDGTVRQTTAVRLSHHAWNGDRGIWLARKVAELKRSGCDVRVVYGVGIGGAVKAILENNAIPLKANAVPGKRTHQKVLTVNGTYAGNPASKIVWNGSQNWSDGALKRDDTTLRVDDPTVYDQYNANFEDMWANG</sequence>
<dbReference type="EC" id="3.1.4.4" evidence="3"/>
<evidence type="ECO:0000256" key="6">
    <source>
        <dbReference type="ARBA" id="ARBA00023098"/>
    </source>
</evidence>
<dbReference type="GO" id="GO:0004630">
    <property type="term" value="F:phospholipase D activity"/>
    <property type="evidence" value="ECO:0007669"/>
    <property type="project" value="UniProtKB-EC"/>
</dbReference>
<protein>
    <recommendedName>
        <fullName evidence="3">phospholipase D</fullName>
        <ecNumber evidence="3">3.1.4.4</ecNumber>
    </recommendedName>
</protein>
<dbReference type="GO" id="GO:0016042">
    <property type="term" value="P:lipid catabolic process"/>
    <property type="evidence" value="ECO:0007669"/>
    <property type="project" value="UniProtKB-KW"/>
</dbReference>
<evidence type="ECO:0000256" key="2">
    <source>
        <dbReference type="ARBA" id="ARBA00008664"/>
    </source>
</evidence>
<keyword evidence="6" id="KW-0443">Lipid metabolism</keyword>
<dbReference type="InterPro" id="IPR051406">
    <property type="entry name" value="PLD_domain"/>
</dbReference>
<evidence type="ECO:0000313" key="8">
    <source>
        <dbReference type="EMBL" id="RYU11400.1"/>
    </source>
</evidence>
<comment type="caution">
    <text evidence="8">The sequence shown here is derived from an EMBL/GenBank/DDBJ whole genome shotgun (WGS) entry which is preliminary data.</text>
</comment>
<comment type="catalytic activity">
    <reaction evidence="1">
        <text>a 1,2-diacyl-sn-glycero-3-phosphocholine + H2O = a 1,2-diacyl-sn-glycero-3-phosphate + choline + H(+)</text>
        <dbReference type="Rhea" id="RHEA:14445"/>
        <dbReference type="ChEBI" id="CHEBI:15354"/>
        <dbReference type="ChEBI" id="CHEBI:15377"/>
        <dbReference type="ChEBI" id="CHEBI:15378"/>
        <dbReference type="ChEBI" id="CHEBI:57643"/>
        <dbReference type="ChEBI" id="CHEBI:58608"/>
        <dbReference type="EC" id="3.1.4.4"/>
    </reaction>
</comment>
<keyword evidence="9" id="KW-1185">Reference proteome</keyword>
<evidence type="ECO:0000259" key="7">
    <source>
        <dbReference type="PROSITE" id="PS50035"/>
    </source>
</evidence>
<comment type="similarity">
    <text evidence="2">Belongs to the phospholipase D family.</text>
</comment>
<dbReference type="Pfam" id="PF13091">
    <property type="entry name" value="PLDc_2"/>
    <property type="match status" value="2"/>
</dbReference>
<dbReference type="OrthoDB" id="3740959at2"/>
<dbReference type="GO" id="GO:0006793">
    <property type="term" value="P:phosphorus metabolic process"/>
    <property type="evidence" value="ECO:0007669"/>
    <property type="project" value="UniProtKB-ARBA"/>
</dbReference>
<dbReference type="InterPro" id="IPR025202">
    <property type="entry name" value="PLD-like_dom"/>
</dbReference>
<name>A0A4Q5IYZ9_9ACTN</name>
<keyword evidence="5" id="KW-0442">Lipid degradation</keyword>
<evidence type="ECO:0000313" key="9">
    <source>
        <dbReference type="Proteomes" id="UP000291189"/>
    </source>
</evidence>
<dbReference type="PROSITE" id="PS50035">
    <property type="entry name" value="PLD"/>
    <property type="match status" value="1"/>
</dbReference>
<gene>
    <name evidence="8" type="ORF">ETU37_12500</name>
</gene>
<proteinExistence type="inferred from homology"/>
<evidence type="ECO:0000256" key="1">
    <source>
        <dbReference type="ARBA" id="ARBA00000798"/>
    </source>
</evidence>
<organism evidence="8 9">
    <name type="scientific">Nocardioides iriomotensis</name>
    <dbReference type="NCBI Taxonomy" id="715784"/>
    <lineage>
        <taxon>Bacteria</taxon>
        <taxon>Bacillati</taxon>
        <taxon>Actinomycetota</taxon>
        <taxon>Actinomycetes</taxon>
        <taxon>Propionibacteriales</taxon>
        <taxon>Nocardioidaceae</taxon>
        <taxon>Nocardioides</taxon>
    </lineage>
</organism>
<accession>A0A4Q5IYZ9</accession>
<dbReference type="InterPro" id="IPR001736">
    <property type="entry name" value="PLipase_D/transphosphatidylase"/>
</dbReference>
<dbReference type="GO" id="GO:0016891">
    <property type="term" value="F:RNA endonuclease activity producing 5'-phosphomonoesters, hydrolytic mechanism"/>
    <property type="evidence" value="ECO:0007669"/>
    <property type="project" value="TreeGrafter"/>
</dbReference>
<evidence type="ECO:0000256" key="5">
    <source>
        <dbReference type="ARBA" id="ARBA00022963"/>
    </source>
</evidence>
<dbReference type="AlphaFoldDB" id="A0A4Q5IYZ9"/>
<reference evidence="8 9" key="1">
    <citation type="submission" date="2019-01" db="EMBL/GenBank/DDBJ databases">
        <title>Nocardioides guangzhouensis sp. nov., an actinobacterium isolated from soil.</title>
        <authorList>
            <person name="Fu Y."/>
            <person name="Cai Y."/>
            <person name="Lin Z."/>
            <person name="Chen P."/>
        </authorList>
    </citation>
    <scope>NUCLEOTIDE SEQUENCE [LARGE SCALE GENOMIC DNA]</scope>
    <source>
        <strain evidence="8 9">NBRC 105384</strain>
    </source>
</reference>
<dbReference type="Proteomes" id="UP000291189">
    <property type="component" value="Unassembled WGS sequence"/>
</dbReference>
<dbReference type="Gene3D" id="3.30.870.10">
    <property type="entry name" value="Endonuclease Chain A"/>
    <property type="match status" value="2"/>
</dbReference>
<dbReference type="EMBL" id="SDPU01000023">
    <property type="protein sequence ID" value="RYU11400.1"/>
    <property type="molecule type" value="Genomic_DNA"/>
</dbReference>